<sequence length="277" mass="30306">MKLTLTEVPIFSLGFIRQLVAAIIFFPFVARDLKIEKADIKPLVIATLLGTNINLFFFFSGLKLTQAINASILVSAVPIFTLLAAHLYLKEKLTAKLVLSSATALLGALIIIGMPIMASDFKSVLGNIFLMAATISFVAYEIIAKKLLKKYSAAKLTFYMFVIAAIVFLPNSIVELTTNPSWFTKVDLSGILGLLYGIIFASALASYLWQKGLSLIPAGEAALFFYIDPISGIIVSMILLGEKLTTSFTLGAILIVIGVYLAEHHRKNHILHQRHVN</sequence>
<dbReference type="AlphaFoldDB" id="A0A0G0UEX2"/>
<comment type="subcellular location">
    <subcellularLocation>
        <location evidence="1">Cell membrane</location>
        <topology evidence="1">Multi-pass membrane protein</topology>
    </subcellularLocation>
</comment>
<feature type="transmembrane region" description="Helical" evidence="6">
    <location>
        <begin position="186"/>
        <end position="209"/>
    </location>
</feature>
<keyword evidence="5 6" id="KW-0472">Membrane</keyword>
<evidence type="ECO:0000313" key="8">
    <source>
        <dbReference type="EMBL" id="KKR87484.1"/>
    </source>
</evidence>
<dbReference type="Pfam" id="PF00892">
    <property type="entry name" value="EamA"/>
    <property type="match status" value="2"/>
</dbReference>
<feature type="transmembrane region" description="Helical" evidence="6">
    <location>
        <begin position="97"/>
        <end position="118"/>
    </location>
</feature>
<feature type="transmembrane region" description="Helical" evidence="6">
    <location>
        <begin position="42"/>
        <end position="61"/>
    </location>
</feature>
<dbReference type="InterPro" id="IPR000620">
    <property type="entry name" value="EamA_dom"/>
</dbReference>
<protein>
    <recommendedName>
        <fullName evidence="7">EamA domain-containing protein</fullName>
    </recommendedName>
</protein>
<feature type="domain" description="EamA" evidence="7">
    <location>
        <begin position="125"/>
        <end position="261"/>
    </location>
</feature>
<accession>A0A0G0UEX2</accession>
<feature type="domain" description="EamA" evidence="7">
    <location>
        <begin position="1"/>
        <end position="112"/>
    </location>
</feature>
<feature type="transmembrane region" description="Helical" evidence="6">
    <location>
        <begin position="12"/>
        <end position="30"/>
    </location>
</feature>
<evidence type="ECO:0000256" key="5">
    <source>
        <dbReference type="ARBA" id="ARBA00023136"/>
    </source>
</evidence>
<keyword evidence="2" id="KW-1003">Cell membrane</keyword>
<dbReference type="EMBL" id="LCAG01000004">
    <property type="protein sequence ID" value="KKR87484.1"/>
    <property type="molecule type" value="Genomic_DNA"/>
</dbReference>
<organism evidence="8 9">
    <name type="scientific">Candidatus Curtissbacteria bacterium GW2011_GWA1_41_11</name>
    <dbReference type="NCBI Taxonomy" id="1618409"/>
    <lineage>
        <taxon>Bacteria</taxon>
        <taxon>Candidatus Curtissiibacteriota</taxon>
    </lineage>
</organism>
<dbReference type="PANTHER" id="PTHR32322:SF18">
    <property type="entry name" value="S-ADENOSYLMETHIONINE_S-ADENOSYLHOMOCYSTEINE TRANSPORTER"/>
    <property type="match status" value="1"/>
</dbReference>
<evidence type="ECO:0000256" key="1">
    <source>
        <dbReference type="ARBA" id="ARBA00004651"/>
    </source>
</evidence>
<evidence type="ECO:0000256" key="6">
    <source>
        <dbReference type="SAM" id="Phobius"/>
    </source>
</evidence>
<dbReference type="SUPFAM" id="SSF103481">
    <property type="entry name" value="Multidrug resistance efflux transporter EmrE"/>
    <property type="match status" value="2"/>
</dbReference>
<feature type="transmembrane region" description="Helical" evidence="6">
    <location>
        <begin position="246"/>
        <end position="262"/>
    </location>
</feature>
<feature type="transmembrane region" description="Helical" evidence="6">
    <location>
        <begin position="67"/>
        <end position="85"/>
    </location>
</feature>
<evidence type="ECO:0000256" key="3">
    <source>
        <dbReference type="ARBA" id="ARBA00022692"/>
    </source>
</evidence>
<dbReference type="Proteomes" id="UP000034854">
    <property type="component" value="Unassembled WGS sequence"/>
</dbReference>
<dbReference type="InterPro" id="IPR050638">
    <property type="entry name" value="AA-Vitamin_Transporters"/>
</dbReference>
<keyword evidence="3 6" id="KW-0812">Transmembrane</keyword>
<feature type="transmembrane region" description="Helical" evidence="6">
    <location>
        <begin position="221"/>
        <end position="240"/>
    </location>
</feature>
<dbReference type="InterPro" id="IPR037185">
    <property type="entry name" value="EmrE-like"/>
</dbReference>
<evidence type="ECO:0000313" key="9">
    <source>
        <dbReference type="Proteomes" id="UP000034854"/>
    </source>
</evidence>
<reference evidence="8 9" key="1">
    <citation type="journal article" date="2015" name="Nature">
        <title>rRNA introns, odd ribosomes, and small enigmatic genomes across a large radiation of phyla.</title>
        <authorList>
            <person name="Brown C.T."/>
            <person name="Hug L.A."/>
            <person name="Thomas B.C."/>
            <person name="Sharon I."/>
            <person name="Castelle C.J."/>
            <person name="Singh A."/>
            <person name="Wilkins M.J."/>
            <person name="Williams K.H."/>
            <person name="Banfield J.F."/>
        </authorList>
    </citation>
    <scope>NUCLEOTIDE SEQUENCE [LARGE SCALE GENOMIC DNA]</scope>
</reference>
<proteinExistence type="predicted"/>
<evidence type="ECO:0000259" key="7">
    <source>
        <dbReference type="Pfam" id="PF00892"/>
    </source>
</evidence>
<feature type="transmembrane region" description="Helical" evidence="6">
    <location>
        <begin position="124"/>
        <end position="144"/>
    </location>
</feature>
<name>A0A0G0UEX2_9BACT</name>
<evidence type="ECO:0000256" key="4">
    <source>
        <dbReference type="ARBA" id="ARBA00022989"/>
    </source>
</evidence>
<gene>
    <name evidence="8" type="ORF">UU34_C0004G0025</name>
</gene>
<evidence type="ECO:0000256" key="2">
    <source>
        <dbReference type="ARBA" id="ARBA00022475"/>
    </source>
</evidence>
<feature type="transmembrane region" description="Helical" evidence="6">
    <location>
        <begin position="156"/>
        <end position="174"/>
    </location>
</feature>
<dbReference type="GO" id="GO:0005886">
    <property type="term" value="C:plasma membrane"/>
    <property type="evidence" value="ECO:0007669"/>
    <property type="project" value="UniProtKB-SubCell"/>
</dbReference>
<keyword evidence="4 6" id="KW-1133">Transmembrane helix</keyword>
<dbReference type="PANTHER" id="PTHR32322">
    <property type="entry name" value="INNER MEMBRANE TRANSPORTER"/>
    <property type="match status" value="1"/>
</dbReference>
<comment type="caution">
    <text evidence="8">The sequence shown here is derived from an EMBL/GenBank/DDBJ whole genome shotgun (WGS) entry which is preliminary data.</text>
</comment>